<sequence>MKLNYSTLAFSIVAVVLGTSRSFAQEGYAPMGSPYPVGAPAPYDPAGMQPPGMMPQGYGPGPMGPAPMMGPAPHAQMAAAPGYGQVSPVSYDPSMYEPAGDYIEYDNYAAAGYDDCGDGCSLPPRAYGSFEGMMVWRKGGNYPPILTTSANADRGILGNPSTQIIWGDGNEHGNPTVGGRLTLGLWLDDYQNWSVGGRFMALEDQSLGYTATSAQFPVLAYPFFDLNANLQNSILVALPGTGSGAANNTTVNLVNRNTFYMGDAFLTKHIYTNNGNRWDFVGGYTYFKMEDGFHNDATFTVQDAGGGTYSQGDVVQYSDRFDANNEFHGGHVGLMAEFQDGPFSWRAMGKLALGNSHQEATVSGLTTVNGSFSQDEGVYALASNSGSFSRNKFVYVPEINIDMIYAYNCNLDLKLGATFIYFNDIVTGGALVNNNINPNGSAPVFQFNEQEYWILGMTAGVEYHY</sequence>
<feature type="signal peptide" evidence="1">
    <location>
        <begin position="1"/>
        <end position="24"/>
    </location>
</feature>
<protein>
    <submittedName>
        <fullName evidence="2">Uncharacterized protein</fullName>
    </submittedName>
</protein>
<accession>A0A368KLY2</accession>
<dbReference type="Proteomes" id="UP000253562">
    <property type="component" value="Unassembled WGS sequence"/>
</dbReference>
<name>A0A368KLY2_9BACT</name>
<feature type="chain" id="PRO_5016892397" evidence="1">
    <location>
        <begin position="25"/>
        <end position="465"/>
    </location>
</feature>
<evidence type="ECO:0000256" key="1">
    <source>
        <dbReference type="SAM" id="SignalP"/>
    </source>
</evidence>
<reference evidence="2 3" key="1">
    <citation type="submission" date="2018-07" db="EMBL/GenBank/DDBJ databases">
        <title>Comparative genomes isolates from brazilian mangrove.</title>
        <authorList>
            <person name="De Araujo J.E."/>
            <person name="Taketani R.G."/>
            <person name="Silva M.C.P."/>
            <person name="Lourenco M.V."/>
            <person name="Oliveira V.M."/>
            <person name="Andreote F.D."/>
        </authorList>
    </citation>
    <scope>NUCLEOTIDE SEQUENCE [LARGE SCALE GENOMIC DNA]</scope>
    <source>
        <strain evidence="2 3">HEX PRIS-MGV</strain>
    </source>
</reference>
<dbReference type="Pfam" id="PF07585">
    <property type="entry name" value="BBP7"/>
    <property type="match status" value="1"/>
</dbReference>
<keyword evidence="1" id="KW-0732">Signal</keyword>
<dbReference type="RefSeq" id="WP_114371395.1">
    <property type="nucleotide sequence ID" value="NZ_QPEX01000044.1"/>
</dbReference>
<organism evidence="2 3">
    <name type="scientific">Bremerella cremea</name>
    <dbReference type="NCBI Taxonomy" id="1031537"/>
    <lineage>
        <taxon>Bacteria</taxon>
        <taxon>Pseudomonadati</taxon>
        <taxon>Planctomycetota</taxon>
        <taxon>Planctomycetia</taxon>
        <taxon>Pirellulales</taxon>
        <taxon>Pirellulaceae</taxon>
        <taxon>Bremerella</taxon>
    </lineage>
</organism>
<gene>
    <name evidence="2" type="ORF">DTL42_20095</name>
</gene>
<evidence type="ECO:0000313" key="3">
    <source>
        <dbReference type="Proteomes" id="UP000253562"/>
    </source>
</evidence>
<evidence type="ECO:0000313" key="2">
    <source>
        <dbReference type="EMBL" id="RCS42134.1"/>
    </source>
</evidence>
<dbReference type="AlphaFoldDB" id="A0A368KLY2"/>
<dbReference type="OrthoDB" id="8212403at2"/>
<dbReference type="InterPro" id="IPR011446">
    <property type="entry name" value="BBP7"/>
</dbReference>
<comment type="caution">
    <text evidence="2">The sequence shown here is derived from an EMBL/GenBank/DDBJ whole genome shotgun (WGS) entry which is preliminary data.</text>
</comment>
<dbReference type="EMBL" id="QPEX01000044">
    <property type="protein sequence ID" value="RCS42134.1"/>
    <property type="molecule type" value="Genomic_DNA"/>
</dbReference>
<proteinExistence type="predicted"/>